<gene>
    <name evidence="1" type="ORF">NCTC10571_00277</name>
</gene>
<reference evidence="1 2" key="1">
    <citation type="submission" date="2018-06" db="EMBL/GenBank/DDBJ databases">
        <authorList>
            <consortium name="Pathogen Informatics"/>
            <person name="Doyle S."/>
        </authorList>
    </citation>
    <scope>NUCLEOTIDE SEQUENCE [LARGE SCALE GENOMIC DNA]</scope>
    <source>
        <strain evidence="1 2">NCTC10571</strain>
    </source>
</reference>
<dbReference type="EMBL" id="UGPP01000001">
    <property type="protein sequence ID" value="STY70164.1"/>
    <property type="molecule type" value="Genomic_DNA"/>
</dbReference>
<protein>
    <recommendedName>
        <fullName evidence="3">Helix-turn-helix domain</fullName>
    </recommendedName>
</protein>
<evidence type="ECO:0000313" key="1">
    <source>
        <dbReference type="EMBL" id="STY70164.1"/>
    </source>
</evidence>
<organism evidence="1 2">
    <name type="scientific">Megamonas hypermegale</name>
    <dbReference type="NCBI Taxonomy" id="158847"/>
    <lineage>
        <taxon>Bacteria</taxon>
        <taxon>Bacillati</taxon>
        <taxon>Bacillota</taxon>
        <taxon>Negativicutes</taxon>
        <taxon>Selenomonadales</taxon>
        <taxon>Selenomonadaceae</taxon>
        <taxon>Megamonas</taxon>
    </lineage>
</organism>
<sequence length="82" mass="9960">MGTIADTLVDIRIKNNDVYVQLKHILKLYDFSRSTLWRLINEMRLIPKYKKAFRDVSPQKKLVHLASFEEFIQYKHQKYMKD</sequence>
<proteinExistence type="predicted"/>
<name>A0A378NP34_9FIRM</name>
<dbReference type="AlphaFoldDB" id="A0A378NP34"/>
<dbReference type="STRING" id="1122216.GCA_000423385_01306"/>
<dbReference type="RefSeq" id="WP_075554935.1">
    <property type="nucleotide sequence ID" value="NZ_UGPP01000001.1"/>
</dbReference>
<accession>A0A378NP34</accession>
<evidence type="ECO:0000313" key="2">
    <source>
        <dbReference type="Proteomes" id="UP000255234"/>
    </source>
</evidence>
<evidence type="ECO:0008006" key="3">
    <source>
        <dbReference type="Google" id="ProtNLM"/>
    </source>
</evidence>
<dbReference type="Proteomes" id="UP000255234">
    <property type="component" value="Unassembled WGS sequence"/>
</dbReference>